<evidence type="ECO:0000313" key="2">
    <source>
        <dbReference type="Proteomes" id="UP001500841"/>
    </source>
</evidence>
<dbReference type="EMBL" id="BAABCV010000004">
    <property type="protein sequence ID" value="GAA4093198.1"/>
    <property type="molecule type" value="Genomic_DNA"/>
</dbReference>
<accession>A0ABP7WNS6</accession>
<reference evidence="2" key="1">
    <citation type="journal article" date="2019" name="Int. J. Syst. Evol. Microbiol.">
        <title>The Global Catalogue of Microorganisms (GCM) 10K type strain sequencing project: providing services to taxonomists for standard genome sequencing and annotation.</title>
        <authorList>
            <consortium name="The Broad Institute Genomics Platform"/>
            <consortium name="The Broad Institute Genome Sequencing Center for Infectious Disease"/>
            <person name="Wu L."/>
            <person name="Ma J."/>
        </authorList>
    </citation>
    <scope>NUCLEOTIDE SEQUENCE [LARGE SCALE GENOMIC DNA]</scope>
    <source>
        <strain evidence="2">JCM 17085</strain>
    </source>
</reference>
<protein>
    <submittedName>
        <fullName evidence="1">Uncharacterized protein</fullName>
    </submittedName>
</protein>
<evidence type="ECO:0000313" key="1">
    <source>
        <dbReference type="EMBL" id="GAA4093198.1"/>
    </source>
</evidence>
<gene>
    <name evidence="1" type="ORF">GCM10022392_14520</name>
</gene>
<organism evidence="1 2">
    <name type="scientific">Mucilaginibacter panaciglaebae</name>
    <dbReference type="NCBI Taxonomy" id="502331"/>
    <lineage>
        <taxon>Bacteria</taxon>
        <taxon>Pseudomonadati</taxon>
        <taxon>Bacteroidota</taxon>
        <taxon>Sphingobacteriia</taxon>
        <taxon>Sphingobacteriales</taxon>
        <taxon>Sphingobacteriaceae</taxon>
        <taxon>Mucilaginibacter</taxon>
    </lineage>
</organism>
<dbReference type="RefSeq" id="WP_345102332.1">
    <property type="nucleotide sequence ID" value="NZ_BAABCV010000004.1"/>
</dbReference>
<dbReference type="Proteomes" id="UP001500841">
    <property type="component" value="Unassembled WGS sequence"/>
</dbReference>
<comment type="caution">
    <text evidence="1">The sequence shown here is derived from an EMBL/GenBank/DDBJ whole genome shotgun (WGS) entry which is preliminary data.</text>
</comment>
<name>A0ABP7WNS6_9SPHI</name>
<proteinExistence type="predicted"/>
<sequence length="63" mass="7256">MKTLKSKTFLDDTLLTAFVSKNNIDREDILNITSVGTAGWINHTLFYYTEVNPDEEKKKGFWG</sequence>
<keyword evidence="2" id="KW-1185">Reference proteome</keyword>